<dbReference type="InterPro" id="IPR009718">
    <property type="entry name" value="Rex_DNA-bd_C_dom"/>
</dbReference>
<dbReference type="NCBIfam" id="NF003993">
    <property type="entry name" value="PRK05472.2-2"/>
    <property type="match status" value="1"/>
</dbReference>
<dbReference type="Gene3D" id="1.10.10.10">
    <property type="entry name" value="Winged helix-like DNA-binding domain superfamily/Winged helix DNA-binding domain"/>
    <property type="match status" value="1"/>
</dbReference>
<reference evidence="11" key="1">
    <citation type="submission" date="2015-02" db="EMBL/GenBank/DDBJ databases">
        <title>Draft Genome of Frankia sp. CpI1-S.</title>
        <authorList>
            <person name="Oshone R.T."/>
            <person name="Ngom M."/>
            <person name="Ghodhbane-Gtari F."/>
            <person name="Gtari M."/>
            <person name="Morris K."/>
            <person name="Thomas K."/>
            <person name="Sen A."/>
            <person name="Tisa L.S."/>
        </authorList>
    </citation>
    <scope>NUCLEOTIDE SEQUENCE [LARGE SCALE GENOMIC DNA]</scope>
    <source>
        <strain evidence="11">CpI1-S</strain>
    </source>
</reference>
<dbReference type="EMBL" id="JYFN01000015">
    <property type="protein sequence ID" value="KJE23214.1"/>
    <property type="molecule type" value="Genomic_DNA"/>
</dbReference>
<comment type="caution">
    <text evidence="10">The sequence shown here is derived from an EMBL/GenBank/DDBJ whole genome shotgun (WGS) entry which is preliminary data.</text>
</comment>
<dbReference type="GO" id="GO:0003700">
    <property type="term" value="F:DNA-binding transcription factor activity"/>
    <property type="evidence" value="ECO:0007669"/>
    <property type="project" value="UniProtKB-UniRule"/>
</dbReference>
<dbReference type="PANTHER" id="PTHR35786:SF1">
    <property type="entry name" value="REDOX-SENSING TRANSCRIPTIONAL REPRESSOR REX 1"/>
    <property type="match status" value="1"/>
</dbReference>
<evidence type="ECO:0000256" key="4">
    <source>
        <dbReference type="ARBA" id="ARBA00023027"/>
    </source>
</evidence>
<keyword evidence="2 7" id="KW-0678">Repressor</keyword>
<dbReference type="PATRIC" id="fig|1502723.3.peg.1488"/>
<dbReference type="GO" id="GO:0003677">
    <property type="term" value="F:DNA binding"/>
    <property type="evidence" value="ECO:0007669"/>
    <property type="project" value="UniProtKB-UniRule"/>
</dbReference>
<keyword evidence="1 7" id="KW-0963">Cytoplasm</keyword>
<feature type="compositionally biased region" description="Basic residues" evidence="8">
    <location>
        <begin position="1"/>
        <end position="15"/>
    </location>
</feature>
<keyword evidence="6 7" id="KW-0804">Transcription</keyword>
<dbReference type="Pfam" id="PF06971">
    <property type="entry name" value="Put_DNA-bind_N"/>
    <property type="match status" value="1"/>
</dbReference>
<feature type="compositionally biased region" description="Gly residues" evidence="8">
    <location>
        <begin position="395"/>
        <end position="409"/>
    </location>
</feature>
<gene>
    <name evidence="7" type="primary">rex</name>
    <name evidence="10" type="ORF">FF36_02417</name>
</gene>
<name>A0A0D8BGY0_9ACTN</name>
<feature type="compositionally biased region" description="Basic and acidic residues" evidence="8">
    <location>
        <begin position="318"/>
        <end position="334"/>
    </location>
</feature>
<feature type="compositionally biased region" description="Low complexity" evidence="8">
    <location>
        <begin position="244"/>
        <end position="255"/>
    </location>
</feature>
<comment type="function">
    <text evidence="7">Modulates transcription in response to changes in cellular NADH/NAD(+) redox state.</text>
</comment>
<dbReference type="InterPro" id="IPR036390">
    <property type="entry name" value="WH_DNA-bd_sf"/>
</dbReference>
<evidence type="ECO:0000313" key="11">
    <source>
        <dbReference type="Proteomes" id="UP000032545"/>
    </source>
</evidence>
<dbReference type="InterPro" id="IPR036291">
    <property type="entry name" value="NAD(P)-bd_dom_sf"/>
</dbReference>
<dbReference type="InterPro" id="IPR003781">
    <property type="entry name" value="CoA-bd"/>
</dbReference>
<dbReference type="SUPFAM" id="SSF51735">
    <property type="entry name" value="NAD(P)-binding Rossmann-fold domains"/>
    <property type="match status" value="1"/>
</dbReference>
<sequence>MSQPRRRPAVIRRRARSEPHSGRSVVPEATVARLPLYLRVLTTLAEGGVHTVSSDTLAAAAGVTPAKVRKDLSHLGSYGTRGVGYEVDVLLDCIAAKLGLTEDRSVVLVGVGNLGHALAGYGGFHARGFRIVALVDADPDRVGERVGAVIVRPVDELERVIAECTVTIGVICTPAAAAQQVCDRLVAAGVTSILNFAPTVLSVPEGVDVRKVDLAVELQILSFHEARKRPSAPREGSPGGPTLAGPGVAVGPDGASPHSAWPDRARQAPPGLPSVGPAADGRSAGEVPAGEVPAGEVPGRGGETSLAVGADGASTDELTPRTDRVRTETDEVVRVTRQAGQTRPAQAVRQVGPVRESRAGQPAPHRAHVGEPSPPTRGTPPGADALLAGDRRRGLAGGFAQGLAGGGVS</sequence>
<keyword evidence="4 7" id="KW-0520">NAD</keyword>
<dbReference type="Gene3D" id="3.40.50.720">
    <property type="entry name" value="NAD(P)-binding Rossmann-like Domain"/>
    <property type="match status" value="1"/>
</dbReference>
<keyword evidence="3 7" id="KW-0805">Transcription regulation</keyword>
<dbReference type="InterPro" id="IPR058236">
    <property type="entry name" value="Rex_actinobacterial-type"/>
</dbReference>
<comment type="subunit">
    <text evidence="7">Homodimer.</text>
</comment>
<dbReference type="GO" id="GO:0045892">
    <property type="term" value="P:negative regulation of DNA-templated transcription"/>
    <property type="evidence" value="ECO:0007669"/>
    <property type="project" value="InterPro"/>
</dbReference>
<proteinExistence type="inferred from homology"/>
<feature type="region of interest" description="Disordered" evidence="8">
    <location>
        <begin position="226"/>
        <end position="409"/>
    </location>
</feature>
<dbReference type="NCBIfam" id="NF003995">
    <property type="entry name" value="PRK05472.2-4"/>
    <property type="match status" value="1"/>
</dbReference>
<dbReference type="InterPro" id="IPR022876">
    <property type="entry name" value="Tscrpt_rep_Rex"/>
</dbReference>
<feature type="region of interest" description="Disordered" evidence="8">
    <location>
        <begin position="1"/>
        <end position="24"/>
    </location>
</feature>
<feature type="domain" description="CoA-binding" evidence="9">
    <location>
        <begin position="99"/>
        <end position="200"/>
    </location>
</feature>
<evidence type="ECO:0000256" key="2">
    <source>
        <dbReference type="ARBA" id="ARBA00022491"/>
    </source>
</evidence>
<evidence type="ECO:0000256" key="8">
    <source>
        <dbReference type="SAM" id="MobiDB-lite"/>
    </source>
</evidence>
<comment type="subcellular location">
    <subcellularLocation>
        <location evidence="7">Cytoplasm</location>
    </subcellularLocation>
</comment>
<evidence type="ECO:0000256" key="6">
    <source>
        <dbReference type="ARBA" id="ARBA00023163"/>
    </source>
</evidence>
<dbReference type="SUPFAM" id="SSF46785">
    <property type="entry name" value="Winged helix' DNA-binding domain"/>
    <property type="match status" value="1"/>
</dbReference>
<evidence type="ECO:0000256" key="1">
    <source>
        <dbReference type="ARBA" id="ARBA00022490"/>
    </source>
</evidence>
<evidence type="ECO:0000256" key="5">
    <source>
        <dbReference type="ARBA" id="ARBA00023125"/>
    </source>
</evidence>
<dbReference type="NCBIfam" id="NF003992">
    <property type="entry name" value="PRK05472.2-1"/>
    <property type="match status" value="1"/>
</dbReference>
<keyword evidence="11" id="KW-1185">Reference proteome</keyword>
<dbReference type="AlphaFoldDB" id="A0A0D8BGY0"/>
<dbReference type="GO" id="GO:0051775">
    <property type="term" value="P:response to redox state"/>
    <property type="evidence" value="ECO:0007669"/>
    <property type="project" value="InterPro"/>
</dbReference>
<dbReference type="NCBIfam" id="NF003996">
    <property type="entry name" value="PRK05472.2-5"/>
    <property type="match status" value="1"/>
</dbReference>
<keyword evidence="5 7" id="KW-0238">DNA-binding</keyword>
<feature type="binding site" evidence="7">
    <location>
        <begin position="110"/>
        <end position="115"/>
    </location>
    <ligand>
        <name>NAD(+)</name>
        <dbReference type="ChEBI" id="CHEBI:57540"/>
    </ligand>
</feature>
<dbReference type="Pfam" id="PF02629">
    <property type="entry name" value="CoA_binding"/>
    <property type="match status" value="1"/>
</dbReference>
<organism evidence="10 11">
    <name type="scientific">Frankia torreyi</name>
    <dbReference type="NCBI Taxonomy" id="1856"/>
    <lineage>
        <taxon>Bacteria</taxon>
        <taxon>Bacillati</taxon>
        <taxon>Actinomycetota</taxon>
        <taxon>Actinomycetes</taxon>
        <taxon>Frankiales</taxon>
        <taxon>Frankiaceae</taxon>
        <taxon>Frankia</taxon>
    </lineage>
</organism>
<dbReference type="NCBIfam" id="NF003989">
    <property type="entry name" value="PRK05472.1-3"/>
    <property type="match status" value="1"/>
</dbReference>
<reference evidence="10 11" key="2">
    <citation type="journal article" date="2016" name="Genome Announc.">
        <title>Permanent Draft Genome Sequences for Two Variants of Frankia sp. Strain CpI1, the First Frankia Strain Isolated from Root Nodules of Comptonia peregrina.</title>
        <authorList>
            <person name="Oshone R."/>
            <person name="Hurst S.G.IV."/>
            <person name="Abebe-Akele F."/>
            <person name="Simpson S."/>
            <person name="Morris K."/>
            <person name="Thomas W.K."/>
            <person name="Tisa L.S."/>
        </authorList>
    </citation>
    <scope>NUCLEOTIDE SEQUENCE [LARGE SCALE GENOMIC DNA]</scope>
    <source>
        <strain evidence="11">CpI1-S</strain>
    </source>
</reference>
<dbReference type="GO" id="GO:0005737">
    <property type="term" value="C:cytoplasm"/>
    <property type="evidence" value="ECO:0007669"/>
    <property type="project" value="UniProtKB-SubCell"/>
</dbReference>
<evidence type="ECO:0000256" key="3">
    <source>
        <dbReference type="ARBA" id="ARBA00023015"/>
    </source>
</evidence>
<evidence type="ECO:0000259" key="9">
    <source>
        <dbReference type="SMART" id="SM00881"/>
    </source>
</evidence>
<feature type="DNA-binding region" description="H-T-H motif" evidence="7">
    <location>
        <begin position="36"/>
        <end position="75"/>
    </location>
</feature>
<dbReference type="Proteomes" id="UP000032545">
    <property type="component" value="Unassembled WGS sequence"/>
</dbReference>
<dbReference type="NCBIfam" id="NF003994">
    <property type="entry name" value="PRK05472.2-3"/>
    <property type="match status" value="1"/>
</dbReference>
<evidence type="ECO:0000313" key="10">
    <source>
        <dbReference type="EMBL" id="KJE23214.1"/>
    </source>
</evidence>
<dbReference type="PANTHER" id="PTHR35786">
    <property type="entry name" value="REDOX-SENSING TRANSCRIPTIONAL REPRESSOR REX"/>
    <property type="match status" value="1"/>
</dbReference>
<protein>
    <recommendedName>
        <fullName evidence="7">Redox-sensing transcriptional repressor Rex</fullName>
    </recommendedName>
</protein>
<evidence type="ECO:0000256" key="7">
    <source>
        <dbReference type="HAMAP-Rule" id="MF_01131"/>
    </source>
</evidence>
<comment type="similarity">
    <text evidence="7">Belongs to the transcriptional regulatory Rex family.</text>
</comment>
<dbReference type="InterPro" id="IPR036388">
    <property type="entry name" value="WH-like_DNA-bd_sf"/>
</dbReference>
<dbReference type="HAMAP" id="MF_01131">
    <property type="entry name" value="Rex"/>
    <property type="match status" value="1"/>
</dbReference>
<dbReference type="SMART" id="SM00881">
    <property type="entry name" value="CoA_binding"/>
    <property type="match status" value="1"/>
</dbReference>
<accession>A0A0D8BGY0</accession>